<evidence type="ECO:0000256" key="1">
    <source>
        <dbReference type="SAM" id="MobiDB-lite"/>
    </source>
</evidence>
<feature type="compositionally biased region" description="Polar residues" evidence="1">
    <location>
        <begin position="1"/>
        <end position="17"/>
    </location>
</feature>
<sequence length="23" mass="2631">MINQKNQKPQLSEGESNSSKRRA</sequence>
<gene>
    <name evidence="2" type="ORF">METZ01_LOCUS192079</name>
</gene>
<dbReference type="AlphaFoldDB" id="A0A382DM03"/>
<organism evidence="2">
    <name type="scientific">marine metagenome</name>
    <dbReference type="NCBI Taxonomy" id="408172"/>
    <lineage>
        <taxon>unclassified sequences</taxon>
        <taxon>metagenomes</taxon>
        <taxon>ecological metagenomes</taxon>
    </lineage>
</organism>
<evidence type="ECO:0000313" key="2">
    <source>
        <dbReference type="EMBL" id="SVB39225.1"/>
    </source>
</evidence>
<proteinExistence type="predicted"/>
<feature type="non-terminal residue" evidence="2">
    <location>
        <position position="23"/>
    </location>
</feature>
<dbReference type="EMBL" id="UINC01039977">
    <property type="protein sequence ID" value="SVB39225.1"/>
    <property type="molecule type" value="Genomic_DNA"/>
</dbReference>
<feature type="region of interest" description="Disordered" evidence="1">
    <location>
        <begin position="1"/>
        <end position="23"/>
    </location>
</feature>
<protein>
    <submittedName>
        <fullName evidence="2">Uncharacterized protein</fullName>
    </submittedName>
</protein>
<reference evidence="2" key="1">
    <citation type="submission" date="2018-05" db="EMBL/GenBank/DDBJ databases">
        <authorList>
            <person name="Lanie J.A."/>
            <person name="Ng W.-L."/>
            <person name="Kazmierczak K.M."/>
            <person name="Andrzejewski T.M."/>
            <person name="Davidsen T.M."/>
            <person name="Wayne K.J."/>
            <person name="Tettelin H."/>
            <person name="Glass J.I."/>
            <person name="Rusch D."/>
            <person name="Podicherti R."/>
            <person name="Tsui H.-C.T."/>
            <person name="Winkler M.E."/>
        </authorList>
    </citation>
    <scope>NUCLEOTIDE SEQUENCE</scope>
</reference>
<name>A0A382DM03_9ZZZZ</name>
<accession>A0A382DM03</accession>